<feature type="domain" description="FAD-binding PCMH-type" evidence="1">
    <location>
        <begin position="25"/>
        <end position="233"/>
    </location>
</feature>
<dbReference type="Gene3D" id="3.30.43.10">
    <property type="entry name" value="Uridine Diphospho-n-acetylenolpyruvylglucosamine Reductase, domain 2"/>
    <property type="match status" value="1"/>
</dbReference>
<dbReference type="AlphaFoldDB" id="A0A078AMN5"/>
<dbReference type="OMA" id="HSWSPIF"/>
<dbReference type="EMBL" id="CCKQ01011100">
    <property type="protein sequence ID" value="CDW82642.1"/>
    <property type="molecule type" value="Genomic_DNA"/>
</dbReference>
<accession>A0A078AMN5</accession>
<dbReference type="Proteomes" id="UP000039865">
    <property type="component" value="Unassembled WGS sequence"/>
</dbReference>
<dbReference type="SUPFAM" id="SSF56176">
    <property type="entry name" value="FAD-binding/transporter-associated domain-like"/>
    <property type="match status" value="1"/>
</dbReference>
<dbReference type="InParanoid" id="A0A078AMN5"/>
<dbReference type="OrthoDB" id="610608at2759"/>
<sequence>MVERLNKEPDIRENEAFENWGGTVQTTLDHLLYAPKTVEEVQKFVESAKAADKSVRCNGFCHSWSSIFGDNQQYQISLLTKKLIKSRLTFQDCLDKAAKLKKTELNQIEVVGKDEATGKGLIRLGAATLNAQFLNWTNQQLSSGVEELWALPLNVIMIEITFAGSNAPICHGAGINTQTLSDLVYELEYIDCNGKLQKFKADSDSSKLLMQSASGCFGLLGVVTHLTLKADPMTYAHFTTFKEDILEAVPYPSDYDSQINGSQLPREVKKAYSKMSLQDKQQAFAKFAQRCEESYYSEFFWFPFQSKSYVLAWKNDANKSDAVGNHLSSKLSEIGSAAIQAIMTTAQNLIPKDKRQKLEVLTAKVFGTLAMAQLKTYDTSVQLMEALHFRRGIQNFEVLDMEVEIPLPKLANGSIDWSIAHKAWWDVIMRVYEIKKKDNRAPMKVALEMRVVGLSEVTLSPFRVNQCDSQSDIGAFCSIEVLTIGANHCTYESKDEYLKEWETFCQDIFERWCKYRDYNGNIIYPRPHFAKQWEFLKYVHPETKVSQDIKTYLKNTVLKERIPQFRNDLEEIAKQSNPPFSFEDMKKRFHNQTLSEFLFSE</sequence>
<dbReference type="PANTHER" id="PTHR43762">
    <property type="entry name" value="L-GULONOLACTONE OXIDASE"/>
    <property type="match status" value="1"/>
</dbReference>
<dbReference type="PROSITE" id="PS51387">
    <property type="entry name" value="FAD_PCMH"/>
    <property type="match status" value="1"/>
</dbReference>
<proteinExistence type="predicted"/>
<dbReference type="GO" id="GO:0003885">
    <property type="term" value="F:D-arabinono-1,4-lactone oxidase activity"/>
    <property type="evidence" value="ECO:0007669"/>
    <property type="project" value="TreeGrafter"/>
</dbReference>
<evidence type="ECO:0000313" key="2">
    <source>
        <dbReference type="EMBL" id="CDW82642.1"/>
    </source>
</evidence>
<dbReference type="Gene3D" id="3.30.465.10">
    <property type="match status" value="1"/>
</dbReference>
<dbReference type="PANTHER" id="PTHR43762:SF1">
    <property type="entry name" value="D-ARABINONO-1,4-LACTONE OXIDASE"/>
    <property type="match status" value="1"/>
</dbReference>
<reference evidence="2 3" key="1">
    <citation type="submission" date="2014-06" db="EMBL/GenBank/DDBJ databases">
        <authorList>
            <person name="Swart Estienne"/>
        </authorList>
    </citation>
    <scope>NUCLEOTIDE SEQUENCE [LARGE SCALE GENOMIC DNA]</scope>
    <source>
        <strain evidence="2 3">130c</strain>
    </source>
</reference>
<dbReference type="GO" id="GO:0071949">
    <property type="term" value="F:FAD binding"/>
    <property type="evidence" value="ECO:0007669"/>
    <property type="project" value="InterPro"/>
</dbReference>
<dbReference type="InterPro" id="IPR016167">
    <property type="entry name" value="FAD-bd_PCMH_sub1"/>
</dbReference>
<dbReference type="InterPro" id="IPR036318">
    <property type="entry name" value="FAD-bd_PCMH-like_sf"/>
</dbReference>
<dbReference type="InterPro" id="IPR016169">
    <property type="entry name" value="FAD-bd_PCMH_sub2"/>
</dbReference>
<evidence type="ECO:0000259" key="1">
    <source>
        <dbReference type="PROSITE" id="PS51387"/>
    </source>
</evidence>
<protein>
    <submittedName>
        <fullName evidence="2">Uncharacterized protein ffuj_06893</fullName>
    </submittedName>
</protein>
<evidence type="ECO:0000313" key="3">
    <source>
        <dbReference type="Proteomes" id="UP000039865"/>
    </source>
</evidence>
<name>A0A078AMN5_STYLE</name>
<dbReference type="GO" id="GO:0005739">
    <property type="term" value="C:mitochondrion"/>
    <property type="evidence" value="ECO:0007669"/>
    <property type="project" value="TreeGrafter"/>
</dbReference>
<keyword evidence="3" id="KW-1185">Reference proteome</keyword>
<dbReference type="InterPro" id="IPR010031">
    <property type="entry name" value="FAD_lactone_oxidase-like"/>
</dbReference>
<gene>
    <name evidence="2" type="primary">Contig19356.g20522</name>
    <name evidence="2" type="ORF">STYLEM_11675</name>
</gene>
<organism evidence="2 3">
    <name type="scientific">Stylonychia lemnae</name>
    <name type="common">Ciliate</name>
    <dbReference type="NCBI Taxonomy" id="5949"/>
    <lineage>
        <taxon>Eukaryota</taxon>
        <taxon>Sar</taxon>
        <taxon>Alveolata</taxon>
        <taxon>Ciliophora</taxon>
        <taxon>Intramacronucleata</taxon>
        <taxon>Spirotrichea</taxon>
        <taxon>Stichotrichia</taxon>
        <taxon>Sporadotrichida</taxon>
        <taxon>Oxytrichidae</taxon>
        <taxon>Stylonychinae</taxon>
        <taxon>Stylonychia</taxon>
    </lineage>
</organism>
<dbReference type="InterPro" id="IPR016166">
    <property type="entry name" value="FAD-bd_PCMH"/>
</dbReference>